<dbReference type="PROSITE" id="PS00893">
    <property type="entry name" value="NUDIX_BOX"/>
    <property type="match status" value="1"/>
</dbReference>
<dbReference type="OrthoDB" id="9806150at2"/>
<dbReference type="InterPro" id="IPR015797">
    <property type="entry name" value="NUDIX_hydrolase-like_dom_sf"/>
</dbReference>
<dbReference type="AlphaFoldDB" id="A0A5C6AID9"/>
<evidence type="ECO:0000256" key="4">
    <source>
        <dbReference type="ARBA" id="ARBA00016377"/>
    </source>
</evidence>
<evidence type="ECO:0000256" key="3">
    <source>
        <dbReference type="ARBA" id="ARBA00007275"/>
    </source>
</evidence>
<dbReference type="CDD" id="cd03424">
    <property type="entry name" value="NUDIX_ADPRase_Nudt5_UGPPase_Nudt14"/>
    <property type="match status" value="1"/>
</dbReference>
<reference evidence="9 10" key="1">
    <citation type="submission" date="2019-02" db="EMBL/GenBank/DDBJ databases">
        <title>Deep-cultivation of Planctomycetes and their phenomic and genomic characterization uncovers novel biology.</title>
        <authorList>
            <person name="Wiegand S."/>
            <person name="Jogler M."/>
            <person name="Boedeker C."/>
            <person name="Pinto D."/>
            <person name="Vollmers J."/>
            <person name="Rivas-Marin E."/>
            <person name="Kohn T."/>
            <person name="Peeters S.H."/>
            <person name="Heuer A."/>
            <person name="Rast P."/>
            <person name="Oberbeckmann S."/>
            <person name="Bunk B."/>
            <person name="Jeske O."/>
            <person name="Meyerdierks A."/>
            <person name="Storesund J.E."/>
            <person name="Kallscheuer N."/>
            <person name="Luecker S."/>
            <person name="Lage O.M."/>
            <person name="Pohl T."/>
            <person name="Merkel B.J."/>
            <person name="Hornburger P."/>
            <person name="Mueller R.-W."/>
            <person name="Bruemmer F."/>
            <person name="Labrenz M."/>
            <person name="Spormann A.M."/>
            <person name="Op Den Camp H."/>
            <person name="Overmann J."/>
            <person name="Amann R."/>
            <person name="Jetten M.S.M."/>
            <person name="Mascher T."/>
            <person name="Medema M.H."/>
            <person name="Devos D.P."/>
            <person name="Kaster A.-K."/>
            <person name="Ovreas L."/>
            <person name="Rohde M."/>
            <person name="Galperin M.Y."/>
            <person name="Jogler C."/>
        </authorList>
    </citation>
    <scope>NUCLEOTIDE SEQUENCE [LARGE SCALE GENOMIC DNA]</scope>
    <source>
        <strain evidence="9 10">Pla100</strain>
    </source>
</reference>
<evidence type="ECO:0000256" key="5">
    <source>
        <dbReference type="ARBA" id="ARBA00022801"/>
    </source>
</evidence>
<name>A0A5C6AID9_9BACT</name>
<comment type="similarity">
    <text evidence="3">Belongs to the Nudix hydrolase family. NudK subfamily.</text>
</comment>
<evidence type="ECO:0000259" key="8">
    <source>
        <dbReference type="PROSITE" id="PS51462"/>
    </source>
</evidence>
<dbReference type="GO" id="GO:0005829">
    <property type="term" value="C:cytosol"/>
    <property type="evidence" value="ECO:0007669"/>
    <property type="project" value="TreeGrafter"/>
</dbReference>
<dbReference type="PANTHER" id="PTHR11839:SF18">
    <property type="entry name" value="NUDIX HYDROLASE DOMAIN-CONTAINING PROTEIN"/>
    <property type="match status" value="1"/>
</dbReference>
<keyword evidence="5 9" id="KW-0378">Hydrolase</keyword>
<accession>A0A5C6AID9</accession>
<dbReference type="PROSITE" id="PS51462">
    <property type="entry name" value="NUDIX"/>
    <property type="match status" value="1"/>
</dbReference>
<dbReference type="InterPro" id="IPR000086">
    <property type="entry name" value="NUDIX_hydrolase_dom"/>
</dbReference>
<gene>
    <name evidence="9" type="primary">nudF_1</name>
    <name evidence="9" type="ORF">Pla100_19870</name>
</gene>
<dbReference type="Pfam" id="PF00293">
    <property type="entry name" value="NUDIX"/>
    <property type="match status" value="1"/>
</dbReference>
<evidence type="ECO:0000256" key="1">
    <source>
        <dbReference type="ARBA" id="ARBA00000847"/>
    </source>
</evidence>
<dbReference type="Gene3D" id="3.90.79.10">
    <property type="entry name" value="Nucleoside Triphosphate Pyrophosphohydrolase"/>
    <property type="match status" value="1"/>
</dbReference>
<dbReference type="GO" id="GO:0019693">
    <property type="term" value="P:ribose phosphate metabolic process"/>
    <property type="evidence" value="ECO:0007669"/>
    <property type="project" value="TreeGrafter"/>
</dbReference>
<comment type="catalytic activity">
    <reaction evidence="1">
        <text>GDP-alpha-D-mannose + H2O = alpha-D-mannose 1-phosphate + GMP + 2 H(+)</text>
        <dbReference type="Rhea" id="RHEA:27978"/>
        <dbReference type="ChEBI" id="CHEBI:15377"/>
        <dbReference type="ChEBI" id="CHEBI:15378"/>
        <dbReference type="ChEBI" id="CHEBI:57527"/>
        <dbReference type="ChEBI" id="CHEBI:58115"/>
        <dbReference type="ChEBI" id="CHEBI:58409"/>
    </reaction>
</comment>
<keyword evidence="10" id="KW-1185">Reference proteome</keyword>
<comment type="caution">
    <text evidence="9">The sequence shown here is derived from an EMBL/GenBank/DDBJ whole genome shotgun (WGS) entry which is preliminary data.</text>
</comment>
<dbReference type="GO" id="GO:0016787">
    <property type="term" value="F:hydrolase activity"/>
    <property type="evidence" value="ECO:0007669"/>
    <property type="project" value="UniProtKB-KW"/>
</dbReference>
<dbReference type="Proteomes" id="UP000316213">
    <property type="component" value="Unassembled WGS sequence"/>
</dbReference>
<dbReference type="GO" id="GO:0006753">
    <property type="term" value="P:nucleoside phosphate metabolic process"/>
    <property type="evidence" value="ECO:0007669"/>
    <property type="project" value="TreeGrafter"/>
</dbReference>
<dbReference type="RefSeq" id="WP_146577494.1">
    <property type="nucleotide sequence ID" value="NZ_SJPM01000003.1"/>
</dbReference>
<dbReference type="SUPFAM" id="SSF55811">
    <property type="entry name" value="Nudix"/>
    <property type="match status" value="1"/>
</dbReference>
<evidence type="ECO:0000313" key="9">
    <source>
        <dbReference type="EMBL" id="TWT98821.1"/>
    </source>
</evidence>
<feature type="domain" description="Nudix hydrolase" evidence="8">
    <location>
        <begin position="31"/>
        <end position="162"/>
    </location>
</feature>
<organism evidence="9 10">
    <name type="scientific">Neorhodopirellula pilleata</name>
    <dbReference type="NCBI Taxonomy" id="2714738"/>
    <lineage>
        <taxon>Bacteria</taxon>
        <taxon>Pseudomonadati</taxon>
        <taxon>Planctomycetota</taxon>
        <taxon>Planctomycetia</taxon>
        <taxon>Pirellulales</taxon>
        <taxon>Pirellulaceae</taxon>
        <taxon>Neorhodopirellula</taxon>
    </lineage>
</organism>
<sequence>MSDYKTLLRTSRFDVVEMQLPSHDGQVHHRAYIRHPGAVVLLPLLDDDTVVLIENQRTGVGETLLELPAGTRDPGESELETAARELTEETGYTAGDLRVICEFYSAPGLGNEKMHLIVAHDLTPGEQKLEATERIVTRLIHRDEIEKLVRSHAIRDSKTLVGLQSYLLGCLN</sequence>
<dbReference type="EMBL" id="SJPM01000003">
    <property type="protein sequence ID" value="TWT98821.1"/>
    <property type="molecule type" value="Genomic_DNA"/>
</dbReference>
<protein>
    <recommendedName>
        <fullName evidence="4">GDP-mannose pyrophosphatase</fullName>
    </recommendedName>
    <alternativeName>
        <fullName evidence="6">GDP-mannose hydrolase</fullName>
    </alternativeName>
    <alternativeName>
        <fullName evidence="7">GDPMK</fullName>
    </alternativeName>
</protein>
<evidence type="ECO:0000313" key="10">
    <source>
        <dbReference type="Proteomes" id="UP000316213"/>
    </source>
</evidence>
<evidence type="ECO:0000256" key="2">
    <source>
        <dbReference type="ARBA" id="ARBA00001946"/>
    </source>
</evidence>
<proteinExistence type="inferred from homology"/>
<evidence type="ECO:0000256" key="7">
    <source>
        <dbReference type="ARBA" id="ARBA00032272"/>
    </source>
</evidence>
<dbReference type="PANTHER" id="PTHR11839">
    <property type="entry name" value="UDP/ADP-SUGAR PYROPHOSPHATASE"/>
    <property type="match status" value="1"/>
</dbReference>
<dbReference type="InterPro" id="IPR020084">
    <property type="entry name" value="NUDIX_hydrolase_CS"/>
</dbReference>
<evidence type="ECO:0000256" key="6">
    <source>
        <dbReference type="ARBA" id="ARBA00032162"/>
    </source>
</evidence>
<comment type="cofactor">
    <cofactor evidence="2">
        <name>Mg(2+)</name>
        <dbReference type="ChEBI" id="CHEBI:18420"/>
    </cofactor>
</comment>